<evidence type="ECO:0000313" key="1">
    <source>
        <dbReference type="EMBL" id="GAJ24309.1"/>
    </source>
</evidence>
<comment type="caution">
    <text evidence="1">The sequence shown here is derived from an EMBL/GenBank/DDBJ whole genome shotgun (WGS) entry which is preliminary data.</text>
</comment>
<organism evidence="1">
    <name type="scientific">marine sediment metagenome</name>
    <dbReference type="NCBI Taxonomy" id="412755"/>
    <lineage>
        <taxon>unclassified sequences</taxon>
        <taxon>metagenomes</taxon>
        <taxon>ecological metagenomes</taxon>
    </lineage>
</organism>
<reference evidence="1" key="1">
    <citation type="journal article" date="2014" name="Front. Microbiol.">
        <title>High frequency of phylogenetically diverse reductive dehalogenase-homologous genes in deep subseafloor sedimentary metagenomes.</title>
        <authorList>
            <person name="Kawai M."/>
            <person name="Futagami T."/>
            <person name="Toyoda A."/>
            <person name="Takaki Y."/>
            <person name="Nishi S."/>
            <person name="Hori S."/>
            <person name="Arai W."/>
            <person name="Tsubouchi T."/>
            <person name="Morono Y."/>
            <person name="Uchiyama I."/>
            <person name="Ito T."/>
            <person name="Fujiyama A."/>
            <person name="Inagaki F."/>
            <person name="Takami H."/>
        </authorList>
    </citation>
    <scope>NUCLEOTIDE SEQUENCE</scope>
    <source>
        <strain evidence="1">Expedition CK06-06</strain>
    </source>
</reference>
<gene>
    <name evidence="1" type="ORF">S12H4_60746</name>
</gene>
<dbReference type="EMBL" id="BARW01040069">
    <property type="protein sequence ID" value="GAJ24309.1"/>
    <property type="molecule type" value="Genomic_DNA"/>
</dbReference>
<sequence>DGDKELGFAVKDGLGVDGFNVRRVLWFRECLNHIVVIGRRG</sequence>
<dbReference type="AlphaFoldDB" id="X1V3N4"/>
<accession>X1V3N4</accession>
<feature type="non-terminal residue" evidence="1">
    <location>
        <position position="1"/>
    </location>
</feature>
<protein>
    <submittedName>
        <fullName evidence="1">Uncharacterized protein</fullName>
    </submittedName>
</protein>
<name>X1V3N4_9ZZZZ</name>
<proteinExistence type="predicted"/>